<dbReference type="GO" id="GO:0000981">
    <property type="term" value="F:DNA-binding transcription factor activity, RNA polymerase II-specific"/>
    <property type="evidence" value="ECO:0007669"/>
    <property type="project" value="InterPro"/>
</dbReference>
<feature type="region of interest" description="Disordered" evidence="6">
    <location>
        <begin position="112"/>
        <end position="135"/>
    </location>
</feature>
<dbReference type="RefSeq" id="NP_001158379.1">
    <property type="nucleotide sequence ID" value="NM_001164907.1"/>
</dbReference>
<comment type="subcellular location">
    <subcellularLocation>
        <location evidence="4 5">Nucleus</location>
    </subcellularLocation>
</comment>
<dbReference type="Proteomes" id="UP000694865">
    <property type="component" value="Unplaced"/>
</dbReference>
<evidence type="ECO:0000256" key="6">
    <source>
        <dbReference type="SAM" id="MobiDB-lite"/>
    </source>
</evidence>
<dbReference type="CTD" id="100147703"/>
<dbReference type="KEGG" id="sko:100303498"/>
<feature type="compositionally biased region" description="Polar residues" evidence="6">
    <location>
        <begin position="114"/>
        <end position="132"/>
    </location>
</feature>
<dbReference type="PANTHER" id="PTHR45664:SF18">
    <property type="entry name" value="HOMEOBOX PROTEIN HOX3"/>
    <property type="match status" value="1"/>
</dbReference>
<dbReference type="GeneID" id="100303498"/>
<evidence type="ECO:0000256" key="5">
    <source>
        <dbReference type="RuleBase" id="RU000682"/>
    </source>
</evidence>
<evidence type="ECO:0000313" key="10">
    <source>
        <dbReference type="RefSeq" id="NP_001158379.1"/>
    </source>
</evidence>
<dbReference type="GO" id="GO:0000978">
    <property type="term" value="F:RNA polymerase II cis-regulatory region sequence-specific DNA binding"/>
    <property type="evidence" value="ECO:0007669"/>
    <property type="project" value="TreeGrafter"/>
</dbReference>
<keyword evidence="1 4" id="KW-0238">DNA-binding</keyword>
<feature type="region of interest" description="Disordered" evidence="6">
    <location>
        <begin position="1"/>
        <end position="20"/>
    </location>
</feature>
<accession>Q7YTC7</accession>
<keyword evidence="3 4" id="KW-0539">Nucleus</keyword>
<dbReference type="GO" id="GO:0005634">
    <property type="term" value="C:nucleus"/>
    <property type="evidence" value="ECO:0007669"/>
    <property type="project" value="UniProtKB-SubCell"/>
</dbReference>
<dbReference type="InterPro" id="IPR009057">
    <property type="entry name" value="Homeodomain-like_sf"/>
</dbReference>
<feature type="DNA-binding region" description="Homeobox" evidence="4">
    <location>
        <begin position="135"/>
        <end position="194"/>
    </location>
</feature>
<dbReference type="SUPFAM" id="SSF46689">
    <property type="entry name" value="Homeodomain-like"/>
    <property type="match status" value="1"/>
</dbReference>
<evidence type="ECO:0000313" key="9">
    <source>
        <dbReference type="Proteomes" id="UP000694865"/>
    </source>
</evidence>
<protein>
    <submittedName>
        <fullName evidence="10">Homeobox 3</fullName>
    </submittedName>
    <submittedName>
        <fullName evidence="8">Hox 3</fullName>
    </submittedName>
</protein>
<organism evidence="8">
    <name type="scientific">Saccoglossus kowalevskii</name>
    <name type="common">Acorn worm</name>
    <dbReference type="NCBI Taxonomy" id="10224"/>
    <lineage>
        <taxon>Eukaryota</taxon>
        <taxon>Metazoa</taxon>
        <taxon>Hemichordata</taxon>
        <taxon>Enteropneusta</taxon>
        <taxon>Harrimaniidae</taxon>
        <taxon>Saccoglossus</taxon>
    </lineage>
</organism>
<name>Q7YTC7_SACKO</name>
<dbReference type="CDD" id="cd00086">
    <property type="entry name" value="homeodomain"/>
    <property type="match status" value="1"/>
</dbReference>
<dbReference type="PANTHER" id="PTHR45664">
    <property type="entry name" value="PROTEIN ZERKNUELLT 1-RELATED"/>
    <property type="match status" value="1"/>
</dbReference>
<sequence length="275" mass="31273">MQSAMYDNSHHEYGGLGYRNSAEDPAIEQKTAYFNNGVNTTYKYRPANLTCTSAETNVNDANNTRQDYSMAPAYAANTVNMMSTVGQESELSAGEGSPQRAMYAWMTDHRHFNHNTGTASSQQKHGDTQNGRSPIKRMRTNFCTAQLVELEKEFRFNRYLQKQRRTELSSVLNLTERQIKVWFQNRRMKFKKEMKDKGLVDPYQAGMTCVTTETKGNEDSEYNVALPPTQPSEENSDLVFHYHDNKSGCFGGANEDMSCRESVPHEPAAFHITQL</sequence>
<dbReference type="PROSITE" id="PS50071">
    <property type="entry name" value="HOMEOBOX_2"/>
    <property type="match status" value="1"/>
</dbReference>
<reference evidence="8 10" key="1">
    <citation type="journal article" date="2003" name="Cell">
        <title>Anteroposterior patterning in hemichordates and the origins of the chordate nervous system.</title>
        <authorList>
            <person name="Lowe C.J."/>
            <person name="Wu M."/>
            <person name="Salic A."/>
            <person name="Evans L."/>
            <person name="Lander E."/>
            <person name="Stange-Thomann N."/>
            <person name="Gruber C.E."/>
            <person name="Gerhart J."/>
            <person name="Kirschner M."/>
        </authorList>
    </citation>
    <scope>NUCLEOTIDE SEQUENCE</scope>
</reference>
<dbReference type="OrthoDB" id="6159439at2759"/>
<evidence type="ECO:0000259" key="7">
    <source>
        <dbReference type="PROSITE" id="PS50071"/>
    </source>
</evidence>
<dbReference type="PROSITE" id="PS00027">
    <property type="entry name" value="HOMEOBOX_1"/>
    <property type="match status" value="1"/>
</dbReference>
<dbReference type="InterPro" id="IPR020479">
    <property type="entry name" value="HD_metazoa"/>
</dbReference>
<gene>
    <name evidence="10" type="primary">hox3</name>
</gene>
<proteinExistence type="evidence at transcript level"/>
<evidence type="ECO:0000256" key="1">
    <source>
        <dbReference type="ARBA" id="ARBA00023125"/>
    </source>
</evidence>
<dbReference type="SMART" id="SM00389">
    <property type="entry name" value="HOX"/>
    <property type="match status" value="1"/>
</dbReference>
<reference evidence="8" key="2">
    <citation type="submission" date="2006-10" db="EMBL/GenBank/DDBJ databases">
        <title>Hox gene expression in the hemichordate Saccoglossus kowalevskii and the evolution of deuterostome nervous systems.</title>
        <authorList>
            <person name="Aronowicz J."/>
            <person name="Lowe C.J."/>
        </authorList>
    </citation>
    <scope>NUCLEOTIDE SEQUENCE</scope>
</reference>
<reference evidence="10" key="3">
    <citation type="submission" date="2025-05" db="UniProtKB">
        <authorList>
            <consortium name="RefSeq"/>
        </authorList>
    </citation>
    <scope>IDENTIFICATION</scope>
</reference>
<dbReference type="EMBL" id="AY313146">
    <property type="protein sequence ID" value="AAP79286.1"/>
    <property type="molecule type" value="mRNA"/>
</dbReference>
<feature type="domain" description="Homeobox" evidence="7">
    <location>
        <begin position="133"/>
        <end position="193"/>
    </location>
</feature>
<evidence type="ECO:0000256" key="3">
    <source>
        <dbReference type="ARBA" id="ARBA00023242"/>
    </source>
</evidence>
<dbReference type="InterPro" id="IPR017970">
    <property type="entry name" value="Homeobox_CS"/>
</dbReference>
<dbReference type="AlphaFoldDB" id="Q7YTC7"/>
<keyword evidence="9" id="KW-1185">Reference proteome</keyword>
<dbReference type="PRINTS" id="PR00024">
    <property type="entry name" value="HOMEOBOX"/>
</dbReference>
<keyword evidence="2 4" id="KW-0371">Homeobox</keyword>
<evidence type="ECO:0000313" key="8">
    <source>
        <dbReference type="EMBL" id="AAP79286.1"/>
    </source>
</evidence>
<dbReference type="InterPro" id="IPR001356">
    <property type="entry name" value="HD"/>
</dbReference>
<dbReference type="Gene3D" id="1.10.10.60">
    <property type="entry name" value="Homeodomain-like"/>
    <property type="match status" value="1"/>
</dbReference>
<dbReference type="Pfam" id="PF00046">
    <property type="entry name" value="Homeodomain"/>
    <property type="match status" value="1"/>
</dbReference>
<evidence type="ECO:0000256" key="2">
    <source>
        <dbReference type="ARBA" id="ARBA00023155"/>
    </source>
</evidence>
<evidence type="ECO:0000256" key="4">
    <source>
        <dbReference type="PROSITE-ProRule" id="PRU00108"/>
    </source>
</evidence>